<evidence type="ECO:0008006" key="6">
    <source>
        <dbReference type="Google" id="ProtNLM"/>
    </source>
</evidence>
<keyword evidence="1" id="KW-0808">Transferase</keyword>
<keyword evidence="3" id="KW-0812">Transmembrane</keyword>
<reference evidence="4 5" key="1">
    <citation type="journal article" date="2024" name="Commun. Biol.">
        <title>Comparative genomic analysis of thermophilic fungi reveals convergent evolutionary adaptations and gene losses.</title>
        <authorList>
            <person name="Steindorff A.S."/>
            <person name="Aguilar-Pontes M.V."/>
            <person name="Robinson A.J."/>
            <person name="Andreopoulos B."/>
            <person name="LaButti K."/>
            <person name="Kuo A."/>
            <person name="Mondo S."/>
            <person name="Riley R."/>
            <person name="Otillar R."/>
            <person name="Haridas S."/>
            <person name="Lipzen A."/>
            <person name="Grimwood J."/>
            <person name="Schmutz J."/>
            <person name="Clum A."/>
            <person name="Reid I.D."/>
            <person name="Moisan M.C."/>
            <person name="Butler G."/>
            <person name="Nguyen T.T.M."/>
            <person name="Dewar K."/>
            <person name="Conant G."/>
            <person name="Drula E."/>
            <person name="Henrissat B."/>
            <person name="Hansel C."/>
            <person name="Singer S."/>
            <person name="Hutchinson M.I."/>
            <person name="de Vries R.P."/>
            <person name="Natvig D.O."/>
            <person name="Powell A.J."/>
            <person name="Tsang A."/>
            <person name="Grigoriev I.V."/>
        </authorList>
    </citation>
    <scope>NUCLEOTIDE SEQUENCE [LARGE SCALE GENOMIC DNA]</scope>
    <source>
        <strain evidence="4 5">ATCC 24622</strain>
    </source>
</reference>
<name>A0ABR3WGW1_9PEZI</name>
<accession>A0ABR3WGW1</accession>
<comment type="caution">
    <text evidence="4">The sequence shown here is derived from an EMBL/GenBank/DDBJ whole genome shotgun (WGS) entry which is preliminary data.</text>
</comment>
<dbReference type="PANTHER" id="PTHR23416:SF54">
    <property type="entry name" value="ACETYLTRANSFERASE, CYSE_LACA_LPXA_NODL FAMILY (AFU_ORTHOLOGUE AFUA_2G08430)-RELATED"/>
    <property type="match status" value="1"/>
</dbReference>
<feature type="transmembrane region" description="Helical" evidence="3">
    <location>
        <begin position="326"/>
        <end position="346"/>
    </location>
</feature>
<dbReference type="Pfam" id="PF00132">
    <property type="entry name" value="Hexapep"/>
    <property type="match status" value="1"/>
</dbReference>
<dbReference type="PANTHER" id="PTHR23416">
    <property type="entry name" value="SIALIC ACID SYNTHASE-RELATED"/>
    <property type="match status" value="1"/>
</dbReference>
<keyword evidence="5" id="KW-1185">Reference proteome</keyword>
<feature type="region of interest" description="Disordered" evidence="2">
    <location>
        <begin position="295"/>
        <end position="316"/>
    </location>
</feature>
<dbReference type="InterPro" id="IPR051159">
    <property type="entry name" value="Hexapeptide_acetyltransf"/>
</dbReference>
<evidence type="ECO:0000256" key="1">
    <source>
        <dbReference type="ARBA" id="ARBA00022679"/>
    </source>
</evidence>
<keyword evidence="3" id="KW-1133">Transmembrane helix</keyword>
<proteinExistence type="predicted"/>
<protein>
    <recommendedName>
        <fullName evidence="6">Mannose-1-phosphate guanylyltransferase</fullName>
    </recommendedName>
</protein>
<dbReference type="EMBL" id="JAZHXJ010000416">
    <property type="protein sequence ID" value="KAL1861602.1"/>
    <property type="molecule type" value="Genomic_DNA"/>
</dbReference>
<gene>
    <name evidence="4" type="ORF">VTK73DRAFT_7001</name>
</gene>
<dbReference type="InterPro" id="IPR011004">
    <property type="entry name" value="Trimer_LpxA-like_sf"/>
</dbReference>
<dbReference type="InterPro" id="IPR001451">
    <property type="entry name" value="Hexapep"/>
</dbReference>
<dbReference type="InterPro" id="IPR018357">
    <property type="entry name" value="Hexapep_transf_CS"/>
</dbReference>
<dbReference type="Gene3D" id="2.160.10.10">
    <property type="entry name" value="Hexapeptide repeat proteins"/>
    <property type="match status" value="1"/>
</dbReference>
<dbReference type="Proteomes" id="UP001586593">
    <property type="component" value="Unassembled WGS sequence"/>
</dbReference>
<evidence type="ECO:0000256" key="3">
    <source>
        <dbReference type="SAM" id="Phobius"/>
    </source>
</evidence>
<organism evidence="4 5">
    <name type="scientific">Phialemonium thermophilum</name>
    <dbReference type="NCBI Taxonomy" id="223376"/>
    <lineage>
        <taxon>Eukaryota</taxon>
        <taxon>Fungi</taxon>
        <taxon>Dikarya</taxon>
        <taxon>Ascomycota</taxon>
        <taxon>Pezizomycotina</taxon>
        <taxon>Sordariomycetes</taxon>
        <taxon>Sordariomycetidae</taxon>
        <taxon>Cephalothecales</taxon>
        <taxon>Cephalothecaceae</taxon>
        <taxon>Phialemonium</taxon>
    </lineage>
</organism>
<evidence type="ECO:0000256" key="2">
    <source>
        <dbReference type="SAM" id="MobiDB-lite"/>
    </source>
</evidence>
<keyword evidence="3" id="KW-0472">Membrane</keyword>
<evidence type="ECO:0000313" key="4">
    <source>
        <dbReference type="EMBL" id="KAL1861602.1"/>
    </source>
</evidence>
<feature type="region of interest" description="Disordered" evidence="2">
    <location>
        <begin position="1"/>
        <end position="20"/>
    </location>
</feature>
<evidence type="ECO:0000313" key="5">
    <source>
        <dbReference type="Proteomes" id="UP001586593"/>
    </source>
</evidence>
<dbReference type="PROSITE" id="PS00101">
    <property type="entry name" value="HEXAPEP_TRANSFERASES"/>
    <property type="match status" value="1"/>
</dbReference>
<dbReference type="SUPFAM" id="SSF51161">
    <property type="entry name" value="Trimeric LpxA-like enzymes"/>
    <property type="match status" value="1"/>
</dbReference>
<sequence>MDGYTESNPARPAISFPAGNDDFRKVRNDCARACRRFNETPEDAPPEVRVRRWFDIVRQPEEIDGTNSTGGGKRDPQPVPAAVTGEMTFRDPTLKPQAPFVKPPIYVDYGLRVHIGASTFINRYCMIMDTPVADVVIGERCSIGPHCSIVSVGHALGAAERNEKRASTGREIRIGNGVWIGAGVIIMGGVVIGDGAVIGAGSLVTRDVPPKTLAYGVPARLGKLIDDHEGAEVAGTAHTLEEALAIRALPSAAPTVDGDDHSTSEFHPSYDNYMATTTALADPVDAFAGYRGRHMHKKDGPLQPTDAAEEDGQDRGCSRLSRAERIAIAALGLSILTFLSFIFTVLRGRPRFDDA</sequence>